<proteinExistence type="predicted"/>
<dbReference type="InterPro" id="IPR050312">
    <property type="entry name" value="IolE/XylAMocC-like"/>
</dbReference>
<evidence type="ECO:0000256" key="1">
    <source>
        <dbReference type="ARBA" id="ARBA00023277"/>
    </source>
</evidence>
<comment type="caution">
    <text evidence="3">The sequence shown here is derived from an EMBL/GenBank/DDBJ whole genome shotgun (WGS) entry which is preliminary data.</text>
</comment>
<reference evidence="4" key="1">
    <citation type="journal article" date="2019" name="Int. J. Syst. Evol. Microbiol.">
        <title>The Global Catalogue of Microorganisms (GCM) 10K type strain sequencing project: providing services to taxonomists for standard genome sequencing and annotation.</title>
        <authorList>
            <consortium name="The Broad Institute Genomics Platform"/>
            <consortium name="The Broad Institute Genome Sequencing Center for Infectious Disease"/>
            <person name="Wu L."/>
            <person name="Ma J."/>
        </authorList>
    </citation>
    <scope>NUCLEOTIDE SEQUENCE [LARGE SCALE GENOMIC DNA]</scope>
    <source>
        <strain evidence="4">CGMCC 1.16455</strain>
    </source>
</reference>
<evidence type="ECO:0000313" key="4">
    <source>
        <dbReference type="Proteomes" id="UP001595937"/>
    </source>
</evidence>
<dbReference type="SUPFAM" id="SSF51658">
    <property type="entry name" value="Xylose isomerase-like"/>
    <property type="match status" value="1"/>
</dbReference>
<dbReference type="Proteomes" id="UP001595937">
    <property type="component" value="Unassembled WGS sequence"/>
</dbReference>
<keyword evidence="3" id="KW-0413">Isomerase</keyword>
<protein>
    <submittedName>
        <fullName evidence="3">Sugar phosphate isomerase/epimerase family protein</fullName>
    </submittedName>
</protein>
<keyword evidence="4" id="KW-1185">Reference proteome</keyword>
<evidence type="ECO:0000313" key="3">
    <source>
        <dbReference type="EMBL" id="MFC5298159.1"/>
    </source>
</evidence>
<dbReference type="RefSeq" id="WP_343924756.1">
    <property type="nucleotide sequence ID" value="NZ_BAAAIR010000043.1"/>
</dbReference>
<sequence length="262" mass="28121">MQHGIITPDRDAEAALAAGADYLEPTVVGNLLVQREDGTWHADPALRRREPAPSFAVLCPADHRLSDPAFPLEQTHAYLRVAFAAIAEVAAPGAFVVLGSGAARRIPEGVSRDDARRQFARSVAIAREIAAVHDLEVILEPLHRGETDQINSLVEAVEFLDEFGMGEVRVVADLFHIMLEHESFDVVRELAGRVAHAHIADSGRIPPGQGDWPLAEFLRALRDGGYRGRVSIECTWADLAAEAGPALAALRAADPATVAATA</sequence>
<dbReference type="PANTHER" id="PTHR12110">
    <property type="entry name" value="HYDROXYPYRUVATE ISOMERASE"/>
    <property type="match status" value="1"/>
</dbReference>
<accession>A0ABW0FHG9</accession>
<gene>
    <name evidence="3" type="ORF">ACFPK8_11610</name>
</gene>
<organism evidence="3 4">
    <name type="scientific">Brachybacterium tyrofermentans</name>
    <dbReference type="NCBI Taxonomy" id="47848"/>
    <lineage>
        <taxon>Bacteria</taxon>
        <taxon>Bacillati</taxon>
        <taxon>Actinomycetota</taxon>
        <taxon>Actinomycetes</taxon>
        <taxon>Micrococcales</taxon>
        <taxon>Dermabacteraceae</taxon>
        <taxon>Brachybacterium</taxon>
    </lineage>
</organism>
<dbReference type="InterPro" id="IPR036237">
    <property type="entry name" value="Xyl_isomerase-like_sf"/>
</dbReference>
<dbReference type="PANTHER" id="PTHR12110:SF21">
    <property type="entry name" value="XYLOSE ISOMERASE-LIKE TIM BARREL DOMAIN-CONTAINING PROTEIN"/>
    <property type="match status" value="1"/>
</dbReference>
<dbReference type="Gene3D" id="3.20.20.150">
    <property type="entry name" value="Divalent-metal-dependent TIM barrel enzymes"/>
    <property type="match status" value="1"/>
</dbReference>
<dbReference type="EMBL" id="JBHSLN010000024">
    <property type="protein sequence ID" value="MFC5298159.1"/>
    <property type="molecule type" value="Genomic_DNA"/>
</dbReference>
<feature type="domain" description="Xylose isomerase-like TIM barrel" evidence="2">
    <location>
        <begin position="13"/>
        <end position="245"/>
    </location>
</feature>
<evidence type="ECO:0000259" key="2">
    <source>
        <dbReference type="Pfam" id="PF01261"/>
    </source>
</evidence>
<dbReference type="GO" id="GO:0016853">
    <property type="term" value="F:isomerase activity"/>
    <property type="evidence" value="ECO:0007669"/>
    <property type="project" value="UniProtKB-KW"/>
</dbReference>
<dbReference type="InterPro" id="IPR013022">
    <property type="entry name" value="Xyl_isomerase-like_TIM-brl"/>
</dbReference>
<name>A0ABW0FHG9_9MICO</name>
<dbReference type="Pfam" id="PF01261">
    <property type="entry name" value="AP_endonuc_2"/>
    <property type="match status" value="1"/>
</dbReference>
<dbReference type="GeneID" id="303297914"/>
<keyword evidence="1" id="KW-0119">Carbohydrate metabolism</keyword>